<name>A0A2X4YH81_LEDLE</name>
<accession>A0A2X4YH81</accession>
<evidence type="ECO:0000313" key="2">
    <source>
        <dbReference type="Proteomes" id="UP000249134"/>
    </source>
</evidence>
<protein>
    <submittedName>
        <fullName evidence="1">YabK</fullName>
    </submittedName>
</protein>
<dbReference type="STRING" id="1348624.GCA_001591545_03877"/>
<gene>
    <name evidence="1" type="primary">yabK</name>
    <name evidence="1" type="ORF">NCTC4824_00064</name>
</gene>
<organism evidence="1 2">
    <name type="scientific">Lederbergia lenta</name>
    <name type="common">Bacillus lentus</name>
    <dbReference type="NCBI Taxonomy" id="1467"/>
    <lineage>
        <taxon>Bacteria</taxon>
        <taxon>Bacillati</taxon>
        <taxon>Bacillota</taxon>
        <taxon>Bacilli</taxon>
        <taxon>Bacillales</taxon>
        <taxon>Bacillaceae</taxon>
        <taxon>Lederbergia</taxon>
    </lineage>
</organism>
<dbReference type="RefSeq" id="WP_066146201.1">
    <property type="nucleotide sequence ID" value="NZ_CBCSGM010000010.1"/>
</dbReference>
<reference evidence="1 2" key="1">
    <citation type="submission" date="2018-06" db="EMBL/GenBank/DDBJ databases">
        <authorList>
            <consortium name="Pathogen Informatics"/>
            <person name="Doyle S."/>
        </authorList>
    </citation>
    <scope>NUCLEOTIDE SEQUENCE [LARGE SCALE GENOMIC DNA]</scope>
    <source>
        <strain evidence="1 2">NCTC4824</strain>
    </source>
</reference>
<proteinExistence type="predicted"/>
<dbReference type="AlphaFoldDB" id="A0A2X4YH81"/>
<dbReference type="GO" id="GO:0010468">
    <property type="term" value="P:regulation of gene expression"/>
    <property type="evidence" value="ECO:0007669"/>
    <property type="project" value="InterPro"/>
</dbReference>
<dbReference type="InterPro" id="IPR020115">
    <property type="entry name" value="Fin"/>
</dbReference>
<dbReference type="EMBL" id="LS483476">
    <property type="protein sequence ID" value="SQI51135.1"/>
    <property type="molecule type" value="Genomic_DNA"/>
</dbReference>
<dbReference type="KEGG" id="blen:NCTC4824_00064"/>
<evidence type="ECO:0000313" key="1">
    <source>
        <dbReference type="EMBL" id="SQI51135.1"/>
    </source>
</evidence>
<dbReference type="Proteomes" id="UP000249134">
    <property type="component" value="Chromosome 1"/>
</dbReference>
<keyword evidence="2" id="KW-1185">Reference proteome</keyword>
<sequence>MLIHYQCRHCAAKMGTIESDSLKIEQLGIHMLTNEERQEMVAYSSNGDIHIQAICEDCHETLLKNPDLHQYDYLIH</sequence>
<dbReference type="Pfam" id="PF10955">
    <property type="entry name" value="Fin"/>
    <property type="match status" value="1"/>
</dbReference>